<organism evidence="1 2">
    <name type="scientific">Caligus rogercresseyi</name>
    <name type="common">Sea louse</name>
    <dbReference type="NCBI Taxonomy" id="217165"/>
    <lineage>
        <taxon>Eukaryota</taxon>
        <taxon>Metazoa</taxon>
        <taxon>Ecdysozoa</taxon>
        <taxon>Arthropoda</taxon>
        <taxon>Crustacea</taxon>
        <taxon>Multicrustacea</taxon>
        <taxon>Hexanauplia</taxon>
        <taxon>Copepoda</taxon>
        <taxon>Siphonostomatoida</taxon>
        <taxon>Caligidae</taxon>
        <taxon>Caligus</taxon>
    </lineage>
</organism>
<dbReference type="AlphaFoldDB" id="A0A7T8JVE6"/>
<reference evidence="2" key="1">
    <citation type="submission" date="2021-01" db="EMBL/GenBank/DDBJ databases">
        <title>Caligus Genome Assembly.</title>
        <authorList>
            <person name="Gallardo-Escarate C."/>
        </authorList>
    </citation>
    <scope>NUCLEOTIDE SEQUENCE [LARGE SCALE GENOMIC DNA]</scope>
</reference>
<protein>
    <submittedName>
        <fullName evidence="1">PDZ and LIM domain protein 1</fullName>
    </submittedName>
</protein>
<proteinExistence type="predicted"/>
<dbReference type="EMBL" id="CP045904">
    <property type="protein sequence ID" value="QQP35979.1"/>
    <property type="molecule type" value="Genomic_DNA"/>
</dbReference>
<gene>
    <name evidence="1" type="ORF">FKW44_020941</name>
</gene>
<keyword evidence="2" id="KW-1185">Reference proteome</keyword>
<dbReference type="Proteomes" id="UP000595437">
    <property type="component" value="Chromosome 15"/>
</dbReference>
<sequence>GKPHIYVNQYDCPIDVYSEDTLEEMKEERITLMNPDVADRIQDKVPAPAACDNPMALMQARKFDPTKSNALNAIQ</sequence>
<accession>A0A7T8JVE6</accession>
<evidence type="ECO:0000313" key="2">
    <source>
        <dbReference type="Proteomes" id="UP000595437"/>
    </source>
</evidence>
<evidence type="ECO:0000313" key="1">
    <source>
        <dbReference type="EMBL" id="QQP35979.1"/>
    </source>
</evidence>
<feature type="non-terminal residue" evidence="1">
    <location>
        <position position="1"/>
    </location>
</feature>
<name>A0A7T8JVE6_CALRO</name>